<evidence type="ECO:0000256" key="5">
    <source>
        <dbReference type="ARBA" id="ARBA00022840"/>
    </source>
</evidence>
<evidence type="ECO:0000313" key="8">
    <source>
        <dbReference type="Proteomes" id="UP000467841"/>
    </source>
</evidence>
<dbReference type="PANTHER" id="PTHR11937">
    <property type="entry name" value="ACTIN"/>
    <property type="match status" value="1"/>
</dbReference>
<protein>
    <submittedName>
        <fullName evidence="7">Uncharacterized protein</fullName>
    </submittedName>
</protein>
<dbReference type="EMBL" id="CACVBM020001163">
    <property type="protein sequence ID" value="CAA7036733.1"/>
    <property type="molecule type" value="Genomic_DNA"/>
</dbReference>
<comment type="similarity">
    <text evidence="2">Belongs to the actin family.</text>
</comment>
<keyword evidence="5" id="KW-0067">ATP-binding</keyword>
<dbReference type="PRINTS" id="PR00190">
    <property type="entry name" value="ACTIN"/>
</dbReference>
<keyword evidence="6" id="KW-0206">Cytoskeleton</keyword>
<dbReference type="GO" id="GO:0005856">
    <property type="term" value="C:cytoskeleton"/>
    <property type="evidence" value="ECO:0007669"/>
    <property type="project" value="UniProtKB-SubCell"/>
</dbReference>
<evidence type="ECO:0000256" key="3">
    <source>
        <dbReference type="ARBA" id="ARBA00022490"/>
    </source>
</evidence>
<dbReference type="SUPFAM" id="SSF53067">
    <property type="entry name" value="Actin-like ATPase domain"/>
    <property type="match status" value="1"/>
</dbReference>
<dbReference type="FunFam" id="3.30.420.40:FF:000148">
    <property type="entry name" value="Actin, alpha skeletal muscle"/>
    <property type="match status" value="1"/>
</dbReference>
<sequence length="125" mass="14332">MADGEDIQSLICGNGTGMVKDAYVRDEAQSKSGIVTPKYPIEHGTNNNWDDMEKIWYHTFYNDPRGAPEEHPGLLTEAPLSPKANREKMRQILFETFNTPPKYEKQSFMRKKLQTKLLLRKSGSQ</sequence>
<evidence type="ECO:0000313" key="7">
    <source>
        <dbReference type="EMBL" id="CAA7036733.1"/>
    </source>
</evidence>
<dbReference type="Pfam" id="PF00022">
    <property type="entry name" value="Actin"/>
    <property type="match status" value="1"/>
</dbReference>
<comment type="subcellular location">
    <subcellularLocation>
        <location evidence="1">Cytoplasm</location>
        <location evidence="1">Cytoskeleton</location>
    </subcellularLocation>
</comment>
<name>A0A6D2J6V2_9BRAS</name>
<reference evidence="7" key="1">
    <citation type="submission" date="2020-01" db="EMBL/GenBank/DDBJ databases">
        <authorList>
            <person name="Mishra B."/>
        </authorList>
    </citation>
    <scope>NUCLEOTIDE SEQUENCE [LARGE SCALE GENOMIC DNA]</scope>
</reference>
<dbReference type="OrthoDB" id="1718749at2759"/>
<dbReference type="PROSITE" id="PS01132">
    <property type="entry name" value="ACTINS_ACT_LIKE"/>
    <property type="match status" value="1"/>
</dbReference>
<accession>A0A6D2J6V2</accession>
<dbReference type="Proteomes" id="UP000467841">
    <property type="component" value="Unassembled WGS sequence"/>
</dbReference>
<gene>
    <name evidence="7" type="ORF">MERR_LOCUS23968</name>
</gene>
<evidence type="ECO:0000256" key="1">
    <source>
        <dbReference type="ARBA" id="ARBA00004245"/>
    </source>
</evidence>
<evidence type="ECO:0000256" key="2">
    <source>
        <dbReference type="ARBA" id="ARBA00006752"/>
    </source>
</evidence>
<keyword evidence="8" id="KW-1185">Reference proteome</keyword>
<comment type="caution">
    <text evidence="7">The sequence shown here is derived from an EMBL/GenBank/DDBJ whole genome shotgun (WGS) entry which is preliminary data.</text>
</comment>
<organism evidence="7 8">
    <name type="scientific">Microthlaspi erraticum</name>
    <dbReference type="NCBI Taxonomy" id="1685480"/>
    <lineage>
        <taxon>Eukaryota</taxon>
        <taxon>Viridiplantae</taxon>
        <taxon>Streptophyta</taxon>
        <taxon>Embryophyta</taxon>
        <taxon>Tracheophyta</taxon>
        <taxon>Spermatophyta</taxon>
        <taxon>Magnoliopsida</taxon>
        <taxon>eudicotyledons</taxon>
        <taxon>Gunneridae</taxon>
        <taxon>Pentapetalae</taxon>
        <taxon>rosids</taxon>
        <taxon>malvids</taxon>
        <taxon>Brassicales</taxon>
        <taxon>Brassicaceae</taxon>
        <taxon>Coluteocarpeae</taxon>
        <taxon>Microthlaspi</taxon>
    </lineage>
</organism>
<evidence type="ECO:0000256" key="6">
    <source>
        <dbReference type="ARBA" id="ARBA00023212"/>
    </source>
</evidence>
<keyword evidence="3" id="KW-0963">Cytoplasm</keyword>
<dbReference type="AlphaFoldDB" id="A0A6D2J6V2"/>
<keyword evidence="4" id="KW-0547">Nucleotide-binding</keyword>
<dbReference type="InterPro" id="IPR020902">
    <property type="entry name" value="Actin/actin-like_CS"/>
</dbReference>
<proteinExistence type="inferred from homology"/>
<dbReference type="Gene3D" id="3.30.420.40">
    <property type="match status" value="1"/>
</dbReference>
<dbReference type="GO" id="GO:0005524">
    <property type="term" value="F:ATP binding"/>
    <property type="evidence" value="ECO:0007669"/>
    <property type="project" value="UniProtKB-KW"/>
</dbReference>
<dbReference type="InterPro" id="IPR043129">
    <property type="entry name" value="ATPase_NBD"/>
</dbReference>
<dbReference type="InterPro" id="IPR004000">
    <property type="entry name" value="Actin"/>
</dbReference>
<evidence type="ECO:0000256" key="4">
    <source>
        <dbReference type="ARBA" id="ARBA00022741"/>
    </source>
</evidence>